<dbReference type="InterPro" id="IPR036964">
    <property type="entry name" value="RASGEF_cat_dom_sf"/>
</dbReference>
<dbReference type="Pfam" id="PF00617">
    <property type="entry name" value="RasGEF"/>
    <property type="match status" value="1"/>
</dbReference>
<feature type="region of interest" description="Disordered" evidence="3">
    <location>
        <begin position="632"/>
        <end position="667"/>
    </location>
</feature>
<feature type="compositionally biased region" description="Polar residues" evidence="3">
    <location>
        <begin position="1023"/>
        <end position="1032"/>
    </location>
</feature>
<feature type="compositionally biased region" description="Basic and acidic residues" evidence="3">
    <location>
        <begin position="1078"/>
        <end position="1095"/>
    </location>
</feature>
<dbReference type="Proteomes" id="UP000011083">
    <property type="component" value="Unassembled WGS sequence"/>
</dbReference>
<dbReference type="Pfam" id="PF00618">
    <property type="entry name" value="RasGEF_N"/>
    <property type="match status" value="1"/>
</dbReference>
<dbReference type="PROSITE" id="PS50009">
    <property type="entry name" value="RASGEF_CAT"/>
    <property type="match status" value="1"/>
</dbReference>
<organism evidence="6 7">
    <name type="scientific">Acanthamoeba castellanii (strain ATCC 30010 / Neff)</name>
    <dbReference type="NCBI Taxonomy" id="1257118"/>
    <lineage>
        <taxon>Eukaryota</taxon>
        <taxon>Amoebozoa</taxon>
        <taxon>Discosea</taxon>
        <taxon>Longamoebia</taxon>
        <taxon>Centramoebida</taxon>
        <taxon>Acanthamoebidae</taxon>
        <taxon>Acanthamoeba</taxon>
    </lineage>
</organism>
<feature type="compositionally biased region" description="Basic residues" evidence="3">
    <location>
        <begin position="1105"/>
        <end position="1127"/>
    </location>
</feature>
<dbReference type="Gene3D" id="1.10.840.10">
    <property type="entry name" value="Ras guanine-nucleotide exchange factors catalytic domain"/>
    <property type="match status" value="1"/>
</dbReference>
<feature type="region of interest" description="Disordered" evidence="3">
    <location>
        <begin position="582"/>
        <end position="605"/>
    </location>
</feature>
<dbReference type="InterPro" id="IPR023578">
    <property type="entry name" value="Ras_GEF_dom_sf"/>
</dbReference>
<dbReference type="SUPFAM" id="SSF48366">
    <property type="entry name" value="Ras GEF"/>
    <property type="match status" value="1"/>
</dbReference>
<evidence type="ECO:0000256" key="3">
    <source>
        <dbReference type="SAM" id="MobiDB-lite"/>
    </source>
</evidence>
<feature type="region of interest" description="Disordered" evidence="3">
    <location>
        <begin position="1000"/>
        <end position="1127"/>
    </location>
</feature>
<dbReference type="STRING" id="1257118.L8HJ36"/>
<keyword evidence="1 2" id="KW-0344">Guanine-nucleotide releasing factor</keyword>
<evidence type="ECO:0000256" key="2">
    <source>
        <dbReference type="PROSITE-ProRule" id="PRU00168"/>
    </source>
</evidence>
<name>L8HJ36_ACACF</name>
<dbReference type="Gene3D" id="1.20.870.10">
    <property type="entry name" value="Son of sevenless (SoS) protein Chain: S domain 1"/>
    <property type="match status" value="1"/>
</dbReference>
<dbReference type="PROSITE" id="PS50212">
    <property type="entry name" value="RASGEF_NTER"/>
    <property type="match status" value="1"/>
</dbReference>
<feature type="region of interest" description="Disordered" evidence="3">
    <location>
        <begin position="802"/>
        <end position="832"/>
    </location>
</feature>
<evidence type="ECO:0000313" key="6">
    <source>
        <dbReference type="EMBL" id="ELR25195.1"/>
    </source>
</evidence>
<feature type="region of interest" description="Disordered" evidence="3">
    <location>
        <begin position="471"/>
        <end position="496"/>
    </location>
</feature>
<reference evidence="6 7" key="1">
    <citation type="journal article" date="2013" name="Genome Biol.">
        <title>Genome of Acanthamoeba castellanii highlights extensive lateral gene transfer and early evolution of tyrosine kinase signaling.</title>
        <authorList>
            <person name="Clarke M."/>
            <person name="Lohan A.J."/>
            <person name="Liu B."/>
            <person name="Lagkouvardos I."/>
            <person name="Roy S."/>
            <person name="Zafar N."/>
            <person name="Bertelli C."/>
            <person name="Schilde C."/>
            <person name="Kianianmomeni A."/>
            <person name="Burglin T.R."/>
            <person name="Frech C."/>
            <person name="Turcotte B."/>
            <person name="Kopec K.O."/>
            <person name="Synnott J.M."/>
            <person name="Choo C."/>
            <person name="Paponov I."/>
            <person name="Finkler A."/>
            <person name="Soon Heng Tan C."/>
            <person name="Hutchins A.P."/>
            <person name="Weinmeier T."/>
            <person name="Rattei T."/>
            <person name="Chu J.S."/>
            <person name="Gimenez G."/>
            <person name="Irimia M."/>
            <person name="Rigden D.J."/>
            <person name="Fitzpatrick D.A."/>
            <person name="Lorenzo-Morales J."/>
            <person name="Bateman A."/>
            <person name="Chiu C.H."/>
            <person name="Tang P."/>
            <person name="Hegemann P."/>
            <person name="Fromm H."/>
            <person name="Raoult D."/>
            <person name="Greub G."/>
            <person name="Miranda-Saavedra D."/>
            <person name="Chen N."/>
            <person name="Nash P."/>
            <person name="Ginger M.L."/>
            <person name="Horn M."/>
            <person name="Schaap P."/>
            <person name="Caler L."/>
            <person name="Loftus B."/>
        </authorList>
    </citation>
    <scope>NUCLEOTIDE SEQUENCE [LARGE SCALE GENOMIC DNA]</scope>
    <source>
        <strain evidence="6 7">Neff</strain>
    </source>
</reference>
<feature type="domain" description="Ras-GEF" evidence="4">
    <location>
        <begin position="222"/>
        <end position="450"/>
    </location>
</feature>
<dbReference type="AlphaFoldDB" id="L8HJ36"/>
<dbReference type="InterPro" id="IPR001895">
    <property type="entry name" value="RASGEF_cat_dom"/>
</dbReference>
<dbReference type="GO" id="GO:0005085">
    <property type="term" value="F:guanyl-nucleotide exchange factor activity"/>
    <property type="evidence" value="ECO:0007669"/>
    <property type="project" value="UniProtKB-KW"/>
</dbReference>
<dbReference type="SMART" id="SM00147">
    <property type="entry name" value="RasGEF"/>
    <property type="match status" value="1"/>
</dbReference>
<evidence type="ECO:0000259" key="4">
    <source>
        <dbReference type="PROSITE" id="PS50009"/>
    </source>
</evidence>
<keyword evidence="7" id="KW-1185">Reference proteome</keyword>
<dbReference type="RefSeq" id="XP_004367950.1">
    <property type="nucleotide sequence ID" value="XM_004367893.1"/>
</dbReference>
<dbReference type="GO" id="GO:0007265">
    <property type="term" value="P:Ras protein signal transduction"/>
    <property type="evidence" value="ECO:0007669"/>
    <property type="project" value="TreeGrafter"/>
</dbReference>
<feature type="compositionally biased region" description="Basic and acidic residues" evidence="3">
    <location>
        <begin position="153"/>
        <end position="164"/>
    </location>
</feature>
<accession>L8HJ36</accession>
<feature type="compositionally biased region" description="Polar residues" evidence="3">
    <location>
        <begin position="471"/>
        <end position="495"/>
    </location>
</feature>
<evidence type="ECO:0000313" key="7">
    <source>
        <dbReference type="Proteomes" id="UP000011083"/>
    </source>
</evidence>
<dbReference type="PANTHER" id="PTHR23113">
    <property type="entry name" value="GUANINE NUCLEOTIDE EXCHANGE FACTOR"/>
    <property type="match status" value="1"/>
</dbReference>
<dbReference type="OrthoDB" id="26687at2759"/>
<gene>
    <name evidence="6" type="ORF">ACA1_289280</name>
</gene>
<dbReference type="GO" id="GO:0005886">
    <property type="term" value="C:plasma membrane"/>
    <property type="evidence" value="ECO:0007669"/>
    <property type="project" value="TreeGrafter"/>
</dbReference>
<feature type="region of interest" description="Disordered" evidence="3">
    <location>
        <begin position="853"/>
        <end position="875"/>
    </location>
</feature>
<feature type="domain" description="N-terminal Ras-GEF" evidence="5">
    <location>
        <begin position="24"/>
        <end position="156"/>
    </location>
</feature>
<evidence type="ECO:0000259" key="5">
    <source>
        <dbReference type="PROSITE" id="PS50212"/>
    </source>
</evidence>
<dbReference type="SMART" id="SM00229">
    <property type="entry name" value="RasGEFN"/>
    <property type="match status" value="1"/>
</dbReference>
<feature type="region of interest" description="Disordered" evidence="3">
    <location>
        <begin position="394"/>
        <end position="429"/>
    </location>
</feature>
<dbReference type="InterPro" id="IPR000651">
    <property type="entry name" value="Ras-like_Gua-exchang_fac_N"/>
</dbReference>
<proteinExistence type="predicted"/>
<dbReference type="InterPro" id="IPR008937">
    <property type="entry name" value="Ras-like_GEF"/>
</dbReference>
<feature type="compositionally biased region" description="Low complexity" evidence="3">
    <location>
        <begin position="807"/>
        <end position="826"/>
    </location>
</feature>
<protein>
    <submittedName>
        <fullName evidence="6">RasGEF domain containing protein</fullName>
    </submittedName>
</protein>
<dbReference type="PANTHER" id="PTHR23113:SF368">
    <property type="entry name" value="CELL DIVISION CONTROL PROTEIN 25"/>
    <property type="match status" value="1"/>
</dbReference>
<dbReference type="EMBL" id="KB007805">
    <property type="protein sequence ID" value="ELR25195.1"/>
    <property type="molecule type" value="Genomic_DNA"/>
</dbReference>
<sequence>MTTTSEVSDARKWAQVRRKCYDNGRALVKAGSVPFLIQSLVSDYGGVEQTFLEDFLLTYRTFLTPHALLLLLILRYWVPLGDKDDKREEREKKQRIPIQIKTVRVLRMWIEQVPTDFTDDDVLTANATSFLTGIETFKVASGEILNMLREKRNPGATHHEDDTHVQPMLTSRGQSDGPERGQVVNFEGADDSNEDGDSDGGLADGQKPKPAGKSDRSFLAFDAADVAFEWTLSAQRFYRAVTPREFIKQAWNKKAKLELAPNVSALIEDFNQMSEWVSLVVLSYRDRKRRGEAISRFINIAYECHRLKNYHTVMVVLSGLTKAHITRLKKSWELVDNRAKSKLKLLNEIMGMDSNYQQYRLALREIVPPTPSVPFLGLFLTDLTFLDEGNSELMSSTASSSSSSSSSSTSTSVTSPSSSDNSIRTSSKRRSFFKVKSDRSVRLESKLRDLSASHSKEDLSASAALIEKSTTALPDMSSPSPRHSVHGGSSASNKRLSLLHKKGQIEKSEDSEKRLSMKSVRSLSVYMKGTSEKMRNLRGRKSTSTFATMDESELLSGWRAEESPRLTPEEQAAVQAWKQLDARPPADSCMQESGDSFVGGRRSRRAHTKRMPQVFDWKELSEALVKEEKELSSAVDVVTTSPADKEDTPSSPVDKQDEEVDASNKADKAGVEEEMLINWMKQRTMAKVLREFLRFQNCSYPLPKKRGKIIRRKLKGKLDRKSGAIDHSELTKESSSSGTTLFSSGTALDFEGFADDVPDAGMAELEEIRDMLREMRLPPDIANVLDLSTYLPASVIPHVPFTQSAASESRTPRGSSSTGNSPRSRSATSLISHTSVPAVEALARVTEDQFKSPRASMIATSRTPPSLSPRGPSVCIKRTTSMPTITVTEEPSAATPASLNLDLTSTTRTFTPRATLEQHAELFTMKKLKLDDSLLFDLSLYLEPRAGSQVGGAADKKAPGLFVISSPQSSPAATYRARNKIDRTMVGADFGDMLPVVEEVPSQQPPSADSGTTGCRIKHSKSSESLTPTASPTARRKNESDDSSLVTGKASRVVKKEGRPRSNTTSILPAEASASAEELERLRHKDDAPKAKEAAGEDDEGGRGVAKKASKARKLLKSKKSKERLDA</sequence>
<dbReference type="VEuPathDB" id="AmoebaDB:ACA1_289280"/>
<dbReference type="CDD" id="cd06224">
    <property type="entry name" value="REM"/>
    <property type="match status" value="1"/>
</dbReference>
<dbReference type="KEGG" id="acan:ACA1_289280"/>
<feature type="compositionally biased region" description="Acidic residues" evidence="3">
    <location>
        <begin position="188"/>
        <end position="198"/>
    </location>
</feature>
<evidence type="ECO:0000256" key="1">
    <source>
        <dbReference type="ARBA" id="ARBA00022658"/>
    </source>
</evidence>
<dbReference type="GeneID" id="14926240"/>
<feature type="region of interest" description="Disordered" evidence="3">
    <location>
        <begin position="153"/>
        <end position="214"/>
    </location>
</feature>
<feature type="compositionally biased region" description="Low complexity" evidence="3">
    <location>
        <begin position="395"/>
        <end position="425"/>
    </location>
</feature>